<gene>
    <name evidence="3" type="ORF">AU05_09435</name>
</gene>
<dbReference type="Proteomes" id="UP000023842">
    <property type="component" value="Unassembled WGS sequence"/>
</dbReference>
<evidence type="ECO:0000313" key="4">
    <source>
        <dbReference type="Proteomes" id="UP000023842"/>
    </source>
</evidence>
<protein>
    <submittedName>
        <fullName evidence="3">Glycosyl transferase</fullName>
    </submittedName>
</protein>
<dbReference type="PANTHER" id="PTHR45947:SF3">
    <property type="entry name" value="SULFOQUINOVOSYL TRANSFERASE SQD2"/>
    <property type="match status" value="1"/>
</dbReference>
<dbReference type="InterPro" id="IPR050194">
    <property type="entry name" value="Glycosyltransferase_grp1"/>
</dbReference>
<keyword evidence="4" id="KW-1185">Reference proteome</keyword>
<feature type="domain" description="Glycosyltransferase subfamily 4-like N-terminal" evidence="2">
    <location>
        <begin position="18"/>
        <end position="168"/>
    </location>
</feature>
<dbReference type="Gene3D" id="3.40.50.2000">
    <property type="entry name" value="Glycogen Phosphorylase B"/>
    <property type="match status" value="2"/>
</dbReference>
<dbReference type="Pfam" id="PF13439">
    <property type="entry name" value="Glyco_transf_4"/>
    <property type="match status" value="1"/>
</dbReference>
<dbReference type="InterPro" id="IPR001296">
    <property type="entry name" value="Glyco_trans_1"/>
</dbReference>
<comment type="caution">
    <text evidence="3">The sequence shown here is derived from an EMBL/GenBank/DDBJ whole genome shotgun (WGS) entry which is preliminary data.</text>
</comment>
<reference evidence="4" key="1">
    <citation type="journal article" date="2014" name="Genome Announc.">
        <title>Draft Genome Sequence of the algae degrading bacterium Pseudomonas mendocina AD6.</title>
        <authorList>
            <person name="Barney B.M."/>
            <person name="Lenneman E.M."/>
        </authorList>
    </citation>
    <scope>NUCLEOTIDE SEQUENCE [LARGE SCALE GENOMIC DNA]</scope>
    <source>
        <strain evidence="4">AD6</strain>
    </source>
</reference>
<dbReference type="RefSeq" id="WP_037000719.1">
    <property type="nucleotide sequence ID" value="NZ_JFJN01000028.1"/>
</dbReference>
<dbReference type="GO" id="GO:0016740">
    <property type="term" value="F:transferase activity"/>
    <property type="evidence" value="ECO:0007669"/>
    <property type="project" value="UniProtKB-KW"/>
</dbReference>
<name>A0ABP3BXQ8_9GAMM</name>
<feature type="domain" description="Glycosyl transferase family 1" evidence="1">
    <location>
        <begin position="182"/>
        <end position="354"/>
    </location>
</feature>
<sequence length="392" mass="42167">MVKRPRILLITRNLPPLVGGMERLNWHMADELAKQADVKVIGPRGAAALSPKSVILTEAPLKPLPLFLLVSLLWGLWITLRWRPDAILAGSGLTAPIAWLLSKLCGARSAAYLHGFDITVNHGLYRRIWRPTFKKLDHVIVNSTPTQTLAIAADVSWSNITVVHPGVSLPEASQPAESIAAFKEQHGLTGKKILLSVGRLTTRKGLREFVEQALPAIVQAEPDAVLVVIGEAPKNSLAAEIQSVESIQAQAAKSGVSGHIRFLGVITDKNRLATAYEAAYVHVFPVRHIPDDPEGFGMVAVEAAAHGVPTVAFATGGIIDAIGVGESGYLAAPGDYVALTQFILQLLLEPKEFRKKGALSFAMNFSWFAFGTGINCALQPTTSLTCSQNYKS</sequence>
<evidence type="ECO:0000259" key="2">
    <source>
        <dbReference type="Pfam" id="PF13439"/>
    </source>
</evidence>
<dbReference type="Pfam" id="PF00534">
    <property type="entry name" value="Glycos_transf_1"/>
    <property type="match status" value="1"/>
</dbReference>
<evidence type="ECO:0000313" key="3">
    <source>
        <dbReference type="EMBL" id="EZH81605.1"/>
    </source>
</evidence>
<evidence type="ECO:0000259" key="1">
    <source>
        <dbReference type="Pfam" id="PF00534"/>
    </source>
</evidence>
<accession>A0ABP3BXQ8</accession>
<dbReference type="SUPFAM" id="SSF53756">
    <property type="entry name" value="UDP-Glycosyltransferase/glycogen phosphorylase"/>
    <property type="match status" value="1"/>
</dbReference>
<organism evidence="3 4">
    <name type="scientific">Ectopseudomonas composti</name>
    <dbReference type="NCBI Taxonomy" id="658457"/>
    <lineage>
        <taxon>Bacteria</taxon>
        <taxon>Pseudomonadati</taxon>
        <taxon>Pseudomonadota</taxon>
        <taxon>Gammaproteobacteria</taxon>
        <taxon>Pseudomonadales</taxon>
        <taxon>Pseudomonadaceae</taxon>
        <taxon>Ectopseudomonas</taxon>
    </lineage>
</organism>
<dbReference type="PANTHER" id="PTHR45947">
    <property type="entry name" value="SULFOQUINOVOSYL TRANSFERASE SQD2"/>
    <property type="match status" value="1"/>
</dbReference>
<dbReference type="CDD" id="cd03801">
    <property type="entry name" value="GT4_PimA-like"/>
    <property type="match status" value="1"/>
</dbReference>
<dbReference type="EMBL" id="JFJN01000028">
    <property type="protein sequence ID" value="EZH81605.1"/>
    <property type="molecule type" value="Genomic_DNA"/>
</dbReference>
<proteinExistence type="predicted"/>
<dbReference type="InterPro" id="IPR028098">
    <property type="entry name" value="Glyco_trans_4-like_N"/>
</dbReference>
<keyword evidence="3" id="KW-0808">Transferase</keyword>